<dbReference type="Proteomes" id="UP000190867">
    <property type="component" value="Unassembled WGS sequence"/>
</dbReference>
<protein>
    <recommendedName>
        <fullName evidence="5 6">Transcription termination/antitermination protein NusG</fullName>
    </recommendedName>
</protein>
<reference evidence="10 11" key="1">
    <citation type="submission" date="2017-02" db="EMBL/GenBank/DDBJ databases">
        <title>Draft genome sequence of Haemophilus paracuniculus CCUG 43573 type strain.</title>
        <authorList>
            <person name="Engstrom-Jakobsson H."/>
            <person name="Salva-Serra F."/>
            <person name="Thorell K."/>
            <person name="Gonzales-Siles L."/>
            <person name="Karlsson R."/>
            <person name="Boulund F."/>
            <person name="Engstrand L."/>
            <person name="Kristiansson E."/>
            <person name="Moore E."/>
        </authorList>
    </citation>
    <scope>NUCLEOTIDE SEQUENCE [LARGE SCALE GENOMIC DNA]</scope>
    <source>
        <strain evidence="10 11">CCUG 43573</strain>
    </source>
</reference>
<dbReference type="FunFam" id="2.30.30.30:FF:000002">
    <property type="entry name" value="Transcription termination/antitermination factor NusG"/>
    <property type="match status" value="1"/>
</dbReference>
<dbReference type="Pfam" id="PF02357">
    <property type="entry name" value="NusG"/>
    <property type="match status" value="1"/>
</dbReference>
<dbReference type="Pfam" id="PF00467">
    <property type="entry name" value="KOW"/>
    <property type="match status" value="1"/>
</dbReference>
<accession>A0A1T0AS15</accession>
<evidence type="ECO:0000256" key="3">
    <source>
        <dbReference type="ARBA" id="ARBA00023015"/>
    </source>
</evidence>
<keyword evidence="3 5" id="KW-0805">Transcription regulation</keyword>
<dbReference type="EMBL" id="MUYA01000008">
    <property type="protein sequence ID" value="OOR98966.1"/>
    <property type="molecule type" value="Genomic_DNA"/>
</dbReference>
<dbReference type="InterPro" id="IPR043425">
    <property type="entry name" value="NusG-like"/>
</dbReference>
<evidence type="ECO:0000256" key="7">
    <source>
        <dbReference type="RuleBase" id="RU000538"/>
    </source>
</evidence>
<dbReference type="GO" id="GO:0006354">
    <property type="term" value="P:DNA-templated transcription elongation"/>
    <property type="evidence" value="ECO:0007669"/>
    <property type="project" value="UniProtKB-UniRule"/>
</dbReference>
<dbReference type="InterPro" id="IPR047050">
    <property type="entry name" value="NGN"/>
</dbReference>
<keyword evidence="4 5" id="KW-0804">Transcription</keyword>
<comment type="caution">
    <text evidence="10">The sequence shown here is derived from an EMBL/GenBank/DDBJ whole genome shotgun (WGS) entry which is preliminary data.</text>
</comment>
<dbReference type="InterPro" id="IPR015869">
    <property type="entry name" value="Transcrpt_antiterm_NusG_bac_CS"/>
</dbReference>
<dbReference type="InterPro" id="IPR008991">
    <property type="entry name" value="Translation_prot_SH3-like_sf"/>
</dbReference>
<dbReference type="Gene3D" id="2.30.30.30">
    <property type="match status" value="1"/>
</dbReference>
<feature type="domain" description="KOW" evidence="9">
    <location>
        <begin position="133"/>
        <end position="160"/>
    </location>
</feature>
<dbReference type="OrthoDB" id="9809075at2"/>
<evidence type="ECO:0000256" key="1">
    <source>
        <dbReference type="ARBA" id="ARBA00022472"/>
    </source>
</evidence>
<dbReference type="RefSeq" id="WP_078237112.1">
    <property type="nucleotide sequence ID" value="NZ_MUYA01000008.1"/>
</dbReference>
<keyword evidence="1 5" id="KW-0806">Transcription termination</keyword>
<evidence type="ECO:0000256" key="6">
    <source>
        <dbReference type="NCBIfam" id="TIGR00922"/>
    </source>
</evidence>
<dbReference type="FunFam" id="3.30.70.940:FF:000001">
    <property type="entry name" value="Transcription termination/antitermination protein NusG"/>
    <property type="match status" value="1"/>
</dbReference>
<evidence type="ECO:0000259" key="8">
    <source>
        <dbReference type="SMART" id="SM00738"/>
    </source>
</evidence>
<sequence length="188" mass="21786">MSEEIEVKEATRMRWYVLQAFSGFENRVAMTLREYIKLHKMEDQFGEVLVPTEEVIENVQGKRRKTERKFFPGYVLVQMEMNDDTWHLVKSVPRVMGFIGGTADKPAPITKREADRILNRVQETAEKPRHRTEFQPGEEVRVTEGPFADFTGTVEEVDYEKGRLKVSVSIFGRGTPVELEFAQVEKQS</sequence>
<comment type="function">
    <text evidence="5 7">Participates in transcription elongation, termination and antitermination.</text>
</comment>
<proteinExistence type="inferred from homology"/>
<dbReference type="CDD" id="cd09891">
    <property type="entry name" value="NGN_Bact_1"/>
    <property type="match status" value="1"/>
</dbReference>
<evidence type="ECO:0000313" key="11">
    <source>
        <dbReference type="Proteomes" id="UP000190867"/>
    </source>
</evidence>
<dbReference type="SUPFAM" id="SSF50104">
    <property type="entry name" value="Translation proteins SH3-like domain"/>
    <property type="match status" value="1"/>
</dbReference>
<comment type="similarity">
    <text evidence="5 7">Belongs to the NusG family.</text>
</comment>
<dbReference type="Gene3D" id="3.30.70.940">
    <property type="entry name" value="NusG, N-terminal domain"/>
    <property type="match status" value="1"/>
</dbReference>
<organism evidence="10 11">
    <name type="scientific">Haemophilus paracuniculus</name>
    <dbReference type="NCBI Taxonomy" id="734"/>
    <lineage>
        <taxon>Bacteria</taxon>
        <taxon>Pseudomonadati</taxon>
        <taxon>Pseudomonadota</taxon>
        <taxon>Gammaproteobacteria</taxon>
        <taxon>Pasteurellales</taxon>
        <taxon>Pasteurellaceae</taxon>
        <taxon>Haemophilus</taxon>
    </lineage>
</organism>
<gene>
    <name evidence="5 10" type="primary">nusG</name>
    <name evidence="10" type="ORF">B0187_06810</name>
</gene>
<dbReference type="NCBIfam" id="TIGR00922">
    <property type="entry name" value="nusG"/>
    <property type="match status" value="1"/>
</dbReference>
<dbReference type="GO" id="GO:0032784">
    <property type="term" value="P:regulation of DNA-templated transcription elongation"/>
    <property type="evidence" value="ECO:0007669"/>
    <property type="project" value="InterPro"/>
</dbReference>
<keyword evidence="2 5" id="KW-0889">Transcription antitermination</keyword>
<dbReference type="InterPro" id="IPR036735">
    <property type="entry name" value="NGN_dom_sf"/>
</dbReference>
<evidence type="ECO:0000313" key="10">
    <source>
        <dbReference type="EMBL" id="OOR98966.1"/>
    </source>
</evidence>
<evidence type="ECO:0000256" key="4">
    <source>
        <dbReference type="ARBA" id="ARBA00023163"/>
    </source>
</evidence>
<dbReference type="InterPro" id="IPR006645">
    <property type="entry name" value="NGN-like_dom"/>
</dbReference>
<dbReference type="CDD" id="cd06091">
    <property type="entry name" value="KOW_NusG"/>
    <property type="match status" value="1"/>
</dbReference>
<dbReference type="SUPFAM" id="SSF82679">
    <property type="entry name" value="N-utilization substance G protein NusG, N-terminal domain"/>
    <property type="match status" value="1"/>
</dbReference>
<dbReference type="STRING" id="734.B0187_06810"/>
<evidence type="ECO:0000256" key="5">
    <source>
        <dbReference type="HAMAP-Rule" id="MF_00948"/>
    </source>
</evidence>
<dbReference type="PRINTS" id="PR00338">
    <property type="entry name" value="NUSGTNSCPFCT"/>
</dbReference>
<dbReference type="InterPro" id="IPR014722">
    <property type="entry name" value="Rib_uL2_dom2"/>
</dbReference>
<dbReference type="GO" id="GO:0006353">
    <property type="term" value="P:DNA-templated transcription termination"/>
    <property type="evidence" value="ECO:0007669"/>
    <property type="project" value="UniProtKB-UniRule"/>
</dbReference>
<dbReference type="GO" id="GO:0005829">
    <property type="term" value="C:cytosol"/>
    <property type="evidence" value="ECO:0007669"/>
    <property type="project" value="TreeGrafter"/>
</dbReference>
<dbReference type="HAMAP" id="MF_00948">
    <property type="entry name" value="NusG"/>
    <property type="match status" value="1"/>
</dbReference>
<dbReference type="AlphaFoldDB" id="A0A1T0AS15"/>
<name>A0A1T0AS15_9PAST</name>
<evidence type="ECO:0000259" key="9">
    <source>
        <dbReference type="SMART" id="SM00739"/>
    </source>
</evidence>
<keyword evidence="11" id="KW-1185">Reference proteome</keyword>
<dbReference type="SMART" id="SM00738">
    <property type="entry name" value="NGN"/>
    <property type="match status" value="1"/>
</dbReference>
<feature type="domain" description="NusG-like N-terminal" evidence="8">
    <location>
        <begin position="12"/>
        <end position="121"/>
    </location>
</feature>
<dbReference type="InterPro" id="IPR005824">
    <property type="entry name" value="KOW"/>
</dbReference>
<dbReference type="PROSITE" id="PS01014">
    <property type="entry name" value="NUSG"/>
    <property type="match status" value="1"/>
</dbReference>
<dbReference type="PANTHER" id="PTHR30265:SF2">
    <property type="entry name" value="TRANSCRIPTION TERMINATION_ANTITERMINATION PROTEIN NUSG"/>
    <property type="match status" value="1"/>
</dbReference>
<dbReference type="InterPro" id="IPR001062">
    <property type="entry name" value="Transcrpt_antiterm_NusG"/>
</dbReference>
<evidence type="ECO:0000256" key="2">
    <source>
        <dbReference type="ARBA" id="ARBA00022814"/>
    </source>
</evidence>
<dbReference type="SMART" id="SM00739">
    <property type="entry name" value="KOW"/>
    <property type="match status" value="1"/>
</dbReference>
<dbReference type="GO" id="GO:0031564">
    <property type="term" value="P:transcription antitermination"/>
    <property type="evidence" value="ECO:0007669"/>
    <property type="project" value="UniProtKB-UniRule"/>
</dbReference>
<dbReference type="PANTHER" id="PTHR30265">
    <property type="entry name" value="RHO-INTERACTING TRANSCRIPTION TERMINATION FACTOR NUSG"/>
    <property type="match status" value="1"/>
</dbReference>